<evidence type="ECO:0000313" key="8">
    <source>
        <dbReference type="EMBL" id="SDI14874.1"/>
    </source>
</evidence>
<dbReference type="Gene3D" id="1.10.1740.10">
    <property type="match status" value="1"/>
</dbReference>
<gene>
    <name evidence="8" type="ORF">SAMN04488693_106166</name>
</gene>
<feature type="domain" description="RNA polymerase sigma-70 region 4" evidence="7">
    <location>
        <begin position="131"/>
        <end position="179"/>
    </location>
</feature>
<organism evidence="8 9">
    <name type="scientific">Arthrobacter subterraneus</name>
    <dbReference type="NCBI Taxonomy" id="335973"/>
    <lineage>
        <taxon>Bacteria</taxon>
        <taxon>Bacillati</taxon>
        <taxon>Actinomycetota</taxon>
        <taxon>Actinomycetes</taxon>
        <taxon>Micrococcales</taxon>
        <taxon>Micrococcaceae</taxon>
        <taxon>Arthrobacter</taxon>
    </lineage>
</organism>
<evidence type="ECO:0000259" key="7">
    <source>
        <dbReference type="Pfam" id="PF04545"/>
    </source>
</evidence>
<dbReference type="Gene3D" id="1.10.10.10">
    <property type="entry name" value="Winged helix-like DNA-binding domain superfamily/Winged helix DNA-binding domain"/>
    <property type="match status" value="1"/>
</dbReference>
<dbReference type="AlphaFoldDB" id="A0A1G8I7P9"/>
<keyword evidence="3" id="KW-0731">Sigma factor</keyword>
<dbReference type="EMBL" id="FNDT01000006">
    <property type="protein sequence ID" value="SDI14874.1"/>
    <property type="molecule type" value="Genomic_DNA"/>
</dbReference>
<keyword evidence="4" id="KW-0238">DNA-binding</keyword>
<evidence type="ECO:0000313" key="9">
    <source>
        <dbReference type="Proteomes" id="UP000199258"/>
    </source>
</evidence>
<dbReference type="PANTHER" id="PTHR43133">
    <property type="entry name" value="RNA POLYMERASE ECF-TYPE SIGMA FACTO"/>
    <property type="match status" value="1"/>
</dbReference>
<dbReference type="PANTHER" id="PTHR43133:SF66">
    <property type="entry name" value="ECF RNA POLYMERASE SIGMA FACTOR SIGK"/>
    <property type="match status" value="1"/>
</dbReference>
<sequence>MAPTAEPDLARLLQQTGNGDEASFTELYRSTSARVFGLVRRIVVDPAISEEVTQEVFLQVWNKAGEFSPHLGSPMAWLMTLAHRRAVDRIRSEQAHRDRLNRWSETETGTPFDEVTESVMARDESLAVRAAFSALTDKQRQAIEMAYYRGLTYAQVAEALEAPLGTVKARIRDGLGRLRSALDPDSSLAS</sequence>
<evidence type="ECO:0000256" key="1">
    <source>
        <dbReference type="ARBA" id="ARBA00010641"/>
    </source>
</evidence>
<dbReference type="Proteomes" id="UP000199258">
    <property type="component" value="Unassembled WGS sequence"/>
</dbReference>
<dbReference type="NCBIfam" id="TIGR02937">
    <property type="entry name" value="sigma70-ECF"/>
    <property type="match status" value="1"/>
</dbReference>
<dbReference type="GO" id="GO:0006352">
    <property type="term" value="P:DNA-templated transcription initiation"/>
    <property type="evidence" value="ECO:0007669"/>
    <property type="project" value="InterPro"/>
</dbReference>
<dbReference type="GO" id="GO:0003677">
    <property type="term" value="F:DNA binding"/>
    <property type="evidence" value="ECO:0007669"/>
    <property type="project" value="UniProtKB-KW"/>
</dbReference>
<dbReference type="Pfam" id="PF04545">
    <property type="entry name" value="Sigma70_r4"/>
    <property type="match status" value="1"/>
</dbReference>
<dbReference type="RefSeq" id="WP_217636735.1">
    <property type="nucleotide sequence ID" value="NZ_FNDT01000006.1"/>
</dbReference>
<name>A0A1G8I7P9_9MICC</name>
<evidence type="ECO:0000256" key="3">
    <source>
        <dbReference type="ARBA" id="ARBA00023082"/>
    </source>
</evidence>
<dbReference type="InterPro" id="IPR007627">
    <property type="entry name" value="RNA_pol_sigma70_r2"/>
</dbReference>
<evidence type="ECO:0000256" key="5">
    <source>
        <dbReference type="ARBA" id="ARBA00023163"/>
    </source>
</evidence>
<dbReference type="InterPro" id="IPR014284">
    <property type="entry name" value="RNA_pol_sigma-70_dom"/>
</dbReference>
<dbReference type="InterPro" id="IPR007630">
    <property type="entry name" value="RNA_pol_sigma70_r4"/>
</dbReference>
<comment type="similarity">
    <text evidence="1">Belongs to the sigma-70 factor family. ECF subfamily.</text>
</comment>
<dbReference type="InterPro" id="IPR036388">
    <property type="entry name" value="WH-like_DNA-bd_sf"/>
</dbReference>
<proteinExistence type="inferred from homology"/>
<dbReference type="InterPro" id="IPR013325">
    <property type="entry name" value="RNA_pol_sigma_r2"/>
</dbReference>
<dbReference type="Pfam" id="PF04542">
    <property type="entry name" value="Sigma70_r2"/>
    <property type="match status" value="1"/>
</dbReference>
<reference evidence="8 9" key="1">
    <citation type="submission" date="2016-10" db="EMBL/GenBank/DDBJ databases">
        <authorList>
            <person name="de Groot N.N."/>
        </authorList>
    </citation>
    <scope>NUCLEOTIDE SEQUENCE [LARGE SCALE GENOMIC DNA]</scope>
    <source>
        <strain evidence="8 9">NP_1H</strain>
    </source>
</reference>
<keyword evidence="9" id="KW-1185">Reference proteome</keyword>
<keyword evidence="2" id="KW-0805">Transcription regulation</keyword>
<dbReference type="SUPFAM" id="SSF88946">
    <property type="entry name" value="Sigma2 domain of RNA polymerase sigma factors"/>
    <property type="match status" value="1"/>
</dbReference>
<evidence type="ECO:0000256" key="2">
    <source>
        <dbReference type="ARBA" id="ARBA00023015"/>
    </source>
</evidence>
<accession>A0A1G8I7P9</accession>
<keyword evidence="5" id="KW-0804">Transcription</keyword>
<evidence type="ECO:0000259" key="6">
    <source>
        <dbReference type="Pfam" id="PF04542"/>
    </source>
</evidence>
<feature type="domain" description="RNA polymerase sigma-70 region 2" evidence="6">
    <location>
        <begin position="27"/>
        <end position="94"/>
    </location>
</feature>
<dbReference type="NCBIfam" id="NF007228">
    <property type="entry name" value="PRK09646.1"/>
    <property type="match status" value="1"/>
</dbReference>
<dbReference type="STRING" id="335973.SAMN04488693_106166"/>
<evidence type="ECO:0000256" key="4">
    <source>
        <dbReference type="ARBA" id="ARBA00023125"/>
    </source>
</evidence>
<dbReference type="InterPro" id="IPR013324">
    <property type="entry name" value="RNA_pol_sigma_r3/r4-like"/>
</dbReference>
<protein>
    <submittedName>
        <fullName evidence="8">RNA polymerase sigma-70 factor, ECF subfamily</fullName>
    </submittedName>
</protein>
<dbReference type="SUPFAM" id="SSF88659">
    <property type="entry name" value="Sigma3 and sigma4 domains of RNA polymerase sigma factors"/>
    <property type="match status" value="1"/>
</dbReference>
<dbReference type="GO" id="GO:0016987">
    <property type="term" value="F:sigma factor activity"/>
    <property type="evidence" value="ECO:0007669"/>
    <property type="project" value="UniProtKB-KW"/>
</dbReference>
<dbReference type="InterPro" id="IPR039425">
    <property type="entry name" value="RNA_pol_sigma-70-like"/>
</dbReference>
<dbReference type="CDD" id="cd06171">
    <property type="entry name" value="Sigma70_r4"/>
    <property type="match status" value="1"/>
</dbReference>